<dbReference type="OrthoDB" id="79562at2759"/>
<dbReference type="InterPro" id="IPR015211">
    <property type="entry name" value="Peptidase_M1_C"/>
</dbReference>
<keyword evidence="3 7" id="KW-0479">Metal-binding</keyword>
<evidence type="ECO:0000256" key="5">
    <source>
        <dbReference type="ARBA" id="ARBA00022833"/>
    </source>
</evidence>
<evidence type="ECO:0000313" key="9">
    <source>
        <dbReference type="EMBL" id="OCB89221.1"/>
    </source>
</evidence>
<dbReference type="GO" id="GO:0008270">
    <property type="term" value="F:zinc ion binding"/>
    <property type="evidence" value="ECO:0007669"/>
    <property type="project" value="InterPro"/>
</dbReference>
<dbReference type="InterPro" id="IPR042097">
    <property type="entry name" value="Aminopeptidase_N-like_N_sf"/>
</dbReference>
<dbReference type="GO" id="GO:0004301">
    <property type="term" value="F:epoxide hydrolase activity"/>
    <property type="evidence" value="ECO:0007669"/>
    <property type="project" value="TreeGrafter"/>
</dbReference>
<dbReference type="InterPro" id="IPR038502">
    <property type="entry name" value="M1_LTA-4_hydro/amino_C_sf"/>
</dbReference>
<dbReference type="Proteomes" id="UP000757232">
    <property type="component" value="Unassembled WGS sequence"/>
</dbReference>
<dbReference type="SUPFAM" id="SSF55486">
    <property type="entry name" value="Metalloproteases ('zincins'), catalytic domain"/>
    <property type="match status" value="2"/>
</dbReference>
<evidence type="ECO:0000313" key="10">
    <source>
        <dbReference type="Proteomes" id="UP000757232"/>
    </source>
</evidence>
<accession>A0A9Q5NA02</accession>
<dbReference type="SUPFAM" id="SSF48371">
    <property type="entry name" value="ARM repeat"/>
    <property type="match status" value="2"/>
</dbReference>
<dbReference type="GO" id="GO:0005829">
    <property type="term" value="C:cytosol"/>
    <property type="evidence" value="ECO:0007669"/>
    <property type="project" value="TreeGrafter"/>
</dbReference>
<feature type="domain" description="Peptidase M1 leukotriene A4 hydrolase/aminopeptidase C-terminal" evidence="8">
    <location>
        <begin position="440"/>
        <end position="597"/>
    </location>
</feature>
<dbReference type="InterPro" id="IPR049980">
    <property type="entry name" value="LTA4H_cat"/>
</dbReference>
<dbReference type="InterPro" id="IPR016024">
    <property type="entry name" value="ARM-type_fold"/>
</dbReference>
<organism evidence="9 10">
    <name type="scientific">Sanghuangporus baumii</name>
    <name type="common">Phellinus baumii</name>
    <dbReference type="NCBI Taxonomy" id="108892"/>
    <lineage>
        <taxon>Eukaryota</taxon>
        <taxon>Fungi</taxon>
        <taxon>Dikarya</taxon>
        <taxon>Basidiomycota</taxon>
        <taxon>Agaricomycotina</taxon>
        <taxon>Agaricomycetes</taxon>
        <taxon>Hymenochaetales</taxon>
        <taxon>Hymenochaetaceae</taxon>
        <taxon>Sanghuangporus</taxon>
    </lineage>
</organism>
<proteinExistence type="inferred from homology"/>
<dbReference type="EMBL" id="LNZH02000161">
    <property type="protein sequence ID" value="OCB89221.1"/>
    <property type="molecule type" value="Genomic_DNA"/>
</dbReference>
<keyword evidence="2" id="KW-0645">Protease</keyword>
<dbReference type="SUPFAM" id="SSF63737">
    <property type="entry name" value="Leukotriene A4 hydrolase N-terminal domain"/>
    <property type="match status" value="2"/>
</dbReference>
<dbReference type="Pfam" id="PF17900">
    <property type="entry name" value="Peptidase_M1_N"/>
    <property type="match status" value="1"/>
</dbReference>
<evidence type="ECO:0000256" key="4">
    <source>
        <dbReference type="ARBA" id="ARBA00022801"/>
    </source>
</evidence>
<dbReference type="AlphaFoldDB" id="A0A9Q5NA02"/>
<keyword evidence="6" id="KW-0482">Metalloprotease</keyword>
<dbReference type="InterPro" id="IPR045357">
    <property type="entry name" value="Aminopeptidase_N-like_N"/>
</dbReference>
<evidence type="ECO:0000256" key="6">
    <source>
        <dbReference type="ARBA" id="ARBA00023049"/>
    </source>
</evidence>
<keyword evidence="5 7" id="KW-0862">Zinc</keyword>
<dbReference type="FunFam" id="1.10.390.10:FF:000003">
    <property type="entry name" value="Leukotriene A(4) hydrolase"/>
    <property type="match status" value="1"/>
</dbReference>
<keyword evidence="10" id="KW-1185">Reference proteome</keyword>
<dbReference type="Gene3D" id="2.60.40.1730">
    <property type="entry name" value="tricorn interacting facor f3 domain"/>
    <property type="match status" value="2"/>
</dbReference>
<dbReference type="GO" id="GO:0004177">
    <property type="term" value="F:aminopeptidase activity"/>
    <property type="evidence" value="ECO:0007669"/>
    <property type="project" value="TreeGrafter"/>
</dbReference>
<reference evidence="9" key="1">
    <citation type="submission" date="2016-06" db="EMBL/GenBank/DDBJ databases">
        <title>Draft Genome sequence of the fungus Inonotus baumii.</title>
        <authorList>
            <person name="Zhu H."/>
            <person name="Lin W."/>
        </authorList>
    </citation>
    <scope>NUCLEOTIDE SEQUENCE</scope>
    <source>
        <strain evidence="9">821</strain>
    </source>
</reference>
<evidence type="ECO:0000256" key="3">
    <source>
        <dbReference type="ARBA" id="ARBA00022723"/>
    </source>
</evidence>
<comment type="caution">
    <text evidence="9">The sequence shown here is derived from an EMBL/GenBank/DDBJ whole genome shotgun (WGS) entry which is preliminary data.</text>
</comment>
<dbReference type="InterPro" id="IPR027268">
    <property type="entry name" value="Peptidase_M4/M1_CTD_sf"/>
</dbReference>
<dbReference type="Pfam" id="PF01433">
    <property type="entry name" value="Peptidase_M1"/>
    <property type="match status" value="1"/>
</dbReference>
<comment type="similarity">
    <text evidence="1">Belongs to the peptidase M1 family.</text>
</comment>
<evidence type="ECO:0000256" key="1">
    <source>
        <dbReference type="ARBA" id="ARBA00010136"/>
    </source>
</evidence>
<name>A0A9Q5NA02_SANBA</name>
<dbReference type="CDD" id="cd09599">
    <property type="entry name" value="M1_LTA4H"/>
    <property type="match status" value="1"/>
</dbReference>
<dbReference type="Gene3D" id="1.10.390.10">
    <property type="entry name" value="Neutral Protease Domain 2"/>
    <property type="match status" value="2"/>
</dbReference>
<dbReference type="InterPro" id="IPR034015">
    <property type="entry name" value="M1_LTA4H"/>
</dbReference>
<gene>
    <name evidence="9" type="ORF">A7U60_g3588</name>
</gene>
<dbReference type="SMART" id="SM01263">
    <property type="entry name" value="Leuk-A4-hydro_C"/>
    <property type="match status" value="2"/>
</dbReference>
<feature type="binding site" evidence="7">
    <location>
        <position position="288"/>
    </location>
    <ligand>
        <name>Zn(2+)</name>
        <dbReference type="ChEBI" id="CHEBI:29105"/>
        <note>catalytic</note>
    </ligand>
</feature>
<feature type="domain" description="Peptidase M1 leukotriene A4 hydrolase/aminopeptidase C-terminal" evidence="8">
    <location>
        <begin position="893"/>
        <end position="1051"/>
    </location>
</feature>
<dbReference type="PANTHER" id="PTHR45726">
    <property type="entry name" value="LEUKOTRIENE A-4 HYDROLASE"/>
    <property type="match status" value="1"/>
</dbReference>
<sequence>MPDPTTQSNYLSIVTQHVILDWNVDFDRKVLSGSATHELLVRDIVVNEVVFDSGDLDISSVEVEGISVPFKLNERHPVMGSALYVPFVHPVPKGSKIKVRIAYTTSKDAIALQFLDKEQTQGKKFPYLFSQCQPIYARTLAPLQDTPSVKLTYTANVSSVLPVLMSAVRKSPLSDGPAHDGKVIGSDMVTYTYNQPTAIPSYLIALACGNVRYRSFPKEKSKEWSSGIWAEPELIDSAYWEFSADTNKFLAEEERIVGTYRFGVYDLLVLPPSFPYGGMSATHFWLNEGWTTYIERVLQEVLHSPAHRGFSFLIGYKAMQDALRQYEDRPKYQRLVIDFDVGEDPDDAYSSVPYEKGANFLLYLERLLGGLDVFLPYVRDYVNTFMGQSINTDIWKEHLYSYWRNRGDGSKVSLLDNIDWNAWFYGEGLTLPVEMEYDLTLAKYAYELAARWDASRVKDINSLNFKSNDLSDFDSNQKAVFLEKLQSYPALPSAHLTYLGNLYGLSETTNSELRFRYYELALLDTSIPVSKSFASDAARWVVGDDGTGIIKGRMKFCRPVLRAADRADPETTKKIFIANRDSFHPIARRLIEKSRDLTTQSNYLSVATEHVHFDWTIDFEEKLVYGSATHTLKTTRQTSFDWLDLEIQIVQVDCQDATFKLGDKHAVMGIALRVSLPLPIDGKAKLEAKFTHKMGKLRSPSNFSIKNKPKENNIRFYSANANRSTPDLLQDTASVKLFSFFSTVAFKSIPAPTYLIAIASGNVCYKPLPSVEGKEWSCGIWAEPELIDAAYWEFSEDTRRFLATEESVVCHTSSEYTISLFFRHRSYMVVWRMFRRMLGGPDVFVPYVRNYVNTFMGRSIDTDTWKRHLYEYWAGHGSKKVEVLDSIDWDVSSLLINTSHDIAFHDAIRLDQVVSALDFQASDLIGFDANQKVAFLERLQIYPTFPITYIVHVDSLYGVRTTSNAEIRFRFYELALLEPNAAPLDAKVIAEEAANWLVGEDGTGVVKGRMKFCRPVFRAVYRAEPVIAIKTFQEYKSEFHPIARRLIEKVSIA</sequence>
<evidence type="ECO:0000259" key="8">
    <source>
        <dbReference type="SMART" id="SM01263"/>
    </source>
</evidence>
<dbReference type="PANTHER" id="PTHR45726:SF3">
    <property type="entry name" value="LEUKOTRIENE A-4 HYDROLASE"/>
    <property type="match status" value="1"/>
</dbReference>
<dbReference type="GO" id="GO:0008237">
    <property type="term" value="F:metallopeptidase activity"/>
    <property type="evidence" value="ECO:0007669"/>
    <property type="project" value="UniProtKB-KW"/>
</dbReference>
<evidence type="ECO:0000256" key="2">
    <source>
        <dbReference type="ARBA" id="ARBA00022670"/>
    </source>
</evidence>
<protein>
    <recommendedName>
        <fullName evidence="8">Peptidase M1 leukotriene A4 hydrolase/aminopeptidase C-terminal domain-containing protein</fullName>
    </recommendedName>
</protein>
<dbReference type="Pfam" id="PF09127">
    <property type="entry name" value="Leuk-A4-hydro_C"/>
    <property type="match status" value="2"/>
</dbReference>
<dbReference type="InterPro" id="IPR014782">
    <property type="entry name" value="Peptidase_M1_dom"/>
</dbReference>
<dbReference type="GO" id="GO:0006508">
    <property type="term" value="P:proteolysis"/>
    <property type="evidence" value="ECO:0007669"/>
    <property type="project" value="UniProtKB-KW"/>
</dbReference>
<dbReference type="Gene3D" id="1.25.40.320">
    <property type="entry name" value="Peptidase M1, leukotriene A4 hydrolase/aminopeptidase C-terminal domain"/>
    <property type="match status" value="2"/>
</dbReference>
<evidence type="ECO:0000256" key="7">
    <source>
        <dbReference type="PIRSR" id="PIRSR634015-3"/>
    </source>
</evidence>
<keyword evidence="4" id="KW-0378">Hydrolase</keyword>
<comment type="cofactor">
    <cofactor evidence="7">
        <name>Zn(2+)</name>
        <dbReference type="ChEBI" id="CHEBI:29105"/>
    </cofactor>
    <text evidence="7">Binds 1 zinc ion per subunit.</text>
</comment>